<dbReference type="Proteomes" id="UP000523955">
    <property type="component" value="Unassembled WGS sequence"/>
</dbReference>
<evidence type="ECO:0000256" key="2">
    <source>
        <dbReference type="SAM" id="SignalP"/>
    </source>
</evidence>
<proteinExistence type="predicted"/>
<reference evidence="3 4" key="1">
    <citation type="submission" date="2020-08" db="EMBL/GenBank/DDBJ databases">
        <authorList>
            <person name="Seo M.-J."/>
        </authorList>
    </citation>
    <scope>NUCLEOTIDE SEQUENCE [LARGE SCALE GENOMIC DNA]</scope>
    <source>
        <strain evidence="3 4">KIGAM211</strain>
    </source>
</reference>
<feature type="region of interest" description="Disordered" evidence="1">
    <location>
        <begin position="20"/>
        <end position="50"/>
    </location>
</feature>
<evidence type="ECO:0000256" key="1">
    <source>
        <dbReference type="SAM" id="MobiDB-lite"/>
    </source>
</evidence>
<evidence type="ECO:0000313" key="4">
    <source>
        <dbReference type="Proteomes" id="UP000523955"/>
    </source>
</evidence>
<dbReference type="RefSeq" id="WP_185252838.1">
    <property type="nucleotide sequence ID" value="NZ_JACKXE010000001.1"/>
</dbReference>
<keyword evidence="4" id="KW-1185">Reference proteome</keyword>
<dbReference type="EMBL" id="JACKXE010000001">
    <property type="protein sequence ID" value="MBB6627702.1"/>
    <property type="molecule type" value="Genomic_DNA"/>
</dbReference>
<keyword evidence="2" id="KW-0732">Signal</keyword>
<comment type="caution">
    <text evidence="3">The sequence shown here is derived from an EMBL/GenBank/DDBJ whole genome shotgun (WGS) entry which is preliminary data.</text>
</comment>
<protein>
    <recommendedName>
        <fullName evidence="5">DUF732 domain-containing protein</fullName>
    </recommendedName>
</protein>
<gene>
    <name evidence="3" type="ORF">H5V45_10255</name>
</gene>
<feature type="signal peptide" evidence="2">
    <location>
        <begin position="1"/>
        <end position="20"/>
    </location>
</feature>
<dbReference type="PROSITE" id="PS51257">
    <property type="entry name" value="PROKAR_LIPOPROTEIN"/>
    <property type="match status" value="1"/>
</dbReference>
<sequence length="125" mass="12097">MRLAGAVAGAVLLASLAACGGGDASDSSAEPGKPAGSASTSASAGTAAAGGDSARDEFLRLTAAHICTVQGTVYDDPAELAAAYDEAPDYPSLSDAQAAAFSKKVTSDPDFSALLLAEVSRACGG</sequence>
<dbReference type="AlphaFoldDB" id="A0A7X0VB89"/>
<name>A0A7X0VB89_9ACTN</name>
<evidence type="ECO:0000313" key="3">
    <source>
        <dbReference type="EMBL" id="MBB6627702.1"/>
    </source>
</evidence>
<evidence type="ECO:0008006" key="5">
    <source>
        <dbReference type="Google" id="ProtNLM"/>
    </source>
</evidence>
<accession>A0A7X0VB89</accession>
<feature type="chain" id="PRO_5038766336" description="DUF732 domain-containing protein" evidence="2">
    <location>
        <begin position="21"/>
        <end position="125"/>
    </location>
</feature>
<organism evidence="3 4">
    <name type="scientific">Nocardioides luti</name>
    <dbReference type="NCBI Taxonomy" id="2761101"/>
    <lineage>
        <taxon>Bacteria</taxon>
        <taxon>Bacillati</taxon>
        <taxon>Actinomycetota</taxon>
        <taxon>Actinomycetes</taxon>
        <taxon>Propionibacteriales</taxon>
        <taxon>Nocardioidaceae</taxon>
        <taxon>Nocardioides</taxon>
    </lineage>
</organism>